<evidence type="ECO:0000313" key="1">
    <source>
        <dbReference type="EMBL" id="JAP78775.1"/>
    </source>
</evidence>
<accession>A0A131YJQ1</accession>
<protein>
    <submittedName>
        <fullName evidence="1">Uncharacterized protein</fullName>
    </submittedName>
</protein>
<organism evidence="1">
    <name type="scientific">Rhipicephalus appendiculatus</name>
    <name type="common">Brown ear tick</name>
    <dbReference type="NCBI Taxonomy" id="34631"/>
    <lineage>
        <taxon>Eukaryota</taxon>
        <taxon>Metazoa</taxon>
        <taxon>Ecdysozoa</taxon>
        <taxon>Arthropoda</taxon>
        <taxon>Chelicerata</taxon>
        <taxon>Arachnida</taxon>
        <taxon>Acari</taxon>
        <taxon>Parasitiformes</taxon>
        <taxon>Ixodida</taxon>
        <taxon>Ixodoidea</taxon>
        <taxon>Ixodidae</taxon>
        <taxon>Rhipicephalinae</taxon>
        <taxon>Rhipicephalus</taxon>
        <taxon>Rhipicephalus</taxon>
    </lineage>
</organism>
<dbReference type="EMBL" id="GEDV01009782">
    <property type="protein sequence ID" value="JAP78775.1"/>
    <property type="molecule type" value="Transcribed_RNA"/>
</dbReference>
<name>A0A131YJQ1_RHIAP</name>
<sequence>MTRLCDAEAMKVCSDRNSVILTIWRCDVHARACSHVLGTSSATAQTAPLCTWAVAYIRIKCRGAKIGSQQPYSITLQVNGPWPAPKENSYHPEIRSSCDHITEVSLYMCSCVKTFHTTKIRFVCSMFYVQISFQLRYWSILRIMQNLTLNFGELGIYTK</sequence>
<proteinExistence type="predicted"/>
<reference evidence="1" key="1">
    <citation type="journal article" date="2016" name="Ticks Tick Borne Dis.">
        <title>De novo assembly and annotation of the salivary gland transcriptome of Rhipicephalus appendiculatus male and female ticks during blood feeding.</title>
        <authorList>
            <person name="de Castro M.H."/>
            <person name="de Klerk D."/>
            <person name="Pienaar R."/>
            <person name="Latif A.A."/>
            <person name="Rees D.J."/>
            <person name="Mans B.J."/>
        </authorList>
    </citation>
    <scope>NUCLEOTIDE SEQUENCE</scope>
    <source>
        <tissue evidence="1">Salivary glands</tissue>
    </source>
</reference>
<dbReference type="AlphaFoldDB" id="A0A131YJQ1"/>